<dbReference type="SMART" id="SM00671">
    <property type="entry name" value="SEL1"/>
    <property type="match status" value="6"/>
</dbReference>
<feature type="signal peptide" evidence="1">
    <location>
        <begin position="1"/>
        <end position="23"/>
    </location>
</feature>
<dbReference type="PANTHER" id="PTHR11102">
    <property type="entry name" value="SEL-1-LIKE PROTEIN"/>
    <property type="match status" value="1"/>
</dbReference>
<name>A0A5B2V318_9HYPH</name>
<dbReference type="RefSeq" id="WP_149822266.1">
    <property type="nucleotide sequence ID" value="NZ_VUOA01000054.1"/>
</dbReference>
<proteinExistence type="predicted"/>
<gene>
    <name evidence="2" type="ORF">F0L46_24625</name>
</gene>
<dbReference type="Pfam" id="PF08238">
    <property type="entry name" value="Sel1"/>
    <property type="match status" value="6"/>
</dbReference>
<evidence type="ECO:0000313" key="3">
    <source>
        <dbReference type="Proteomes" id="UP000323142"/>
    </source>
</evidence>
<dbReference type="InterPro" id="IPR006597">
    <property type="entry name" value="Sel1-like"/>
</dbReference>
<reference evidence="2 3" key="2">
    <citation type="submission" date="2019-09" db="EMBL/GenBank/DDBJ databases">
        <authorList>
            <person name="Jin C."/>
        </authorList>
    </citation>
    <scope>NUCLEOTIDE SEQUENCE [LARGE SCALE GENOMIC DNA]</scope>
    <source>
        <strain evidence="2 3">BN140002</strain>
    </source>
</reference>
<dbReference type="AlphaFoldDB" id="A0A5B2V318"/>
<evidence type="ECO:0000313" key="2">
    <source>
        <dbReference type="EMBL" id="KAA2233434.1"/>
    </source>
</evidence>
<dbReference type="Proteomes" id="UP000323142">
    <property type="component" value="Unassembled WGS sequence"/>
</dbReference>
<keyword evidence="1" id="KW-0732">Signal</keyword>
<dbReference type="PANTHER" id="PTHR11102:SF160">
    <property type="entry name" value="ERAD-ASSOCIATED E3 UBIQUITIN-PROTEIN LIGASE COMPONENT HRD3"/>
    <property type="match status" value="1"/>
</dbReference>
<dbReference type="OrthoDB" id="9816559at2"/>
<organism evidence="2 3">
    <name type="scientific">Salinarimonas soli</name>
    <dbReference type="NCBI Taxonomy" id="1638099"/>
    <lineage>
        <taxon>Bacteria</taxon>
        <taxon>Pseudomonadati</taxon>
        <taxon>Pseudomonadota</taxon>
        <taxon>Alphaproteobacteria</taxon>
        <taxon>Hyphomicrobiales</taxon>
        <taxon>Salinarimonadaceae</taxon>
        <taxon>Salinarimonas</taxon>
    </lineage>
</organism>
<dbReference type="Gene3D" id="1.25.40.10">
    <property type="entry name" value="Tetratricopeptide repeat domain"/>
    <property type="match status" value="2"/>
</dbReference>
<accession>A0A5B2V318</accession>
<reference evidence="2 3" key="1">
    <citation type="submission" date="2019-09" db="EMBL/GenBank/DDBJ databases">
        <title>Salinarimonas rosea gen. nov., sp. nov., a new member of the a-2 subgroup of the Proteobacteria.</title>
        <authorList>
            <person name="Liu J."/>
        </authorList>
    </citation>
    <scope>NUCLEOTIDE SEQUENCE [LARGE SCALE GENOMIC DNA]</scope>
    <source>
        <strain evidence="2 3">BN140002</strain>
    </source>
</reference>
<dbReference type="InterPro" id="IPR011990">
    <property type="entry name" value="TPR-like_helical_dom_sf"/>
</dbReference>
<dbReference type="SUPFAM" id="SSF81901">
    <property type="entry name" value="HCP-like"/>
    <property type="match status" value="1"/>
</dbReference>
<feature type="chain" id="PRO_5023108270" evidence="1">
    <location>
        <begin position="24"/>
        <end position="319"/>
    </location>
</feature>
<keyword evidence="3" id="KW-1185">Reference proteome</keyword>
<dbReference type="EMBL" id="VUOA01000054">
    <property type="protein sequence ID" value="KAA2233434.1"/>
    <property type="molecule type" value="Genomic_DNA"/>
</dbReference>
<comment type="caution">
    <text evidence="2">The sequence shown here is derived from an EMBL/GenBank/DDBJ whole genome shotgun (WGS) entry which is preliminary data.</text>
</comment>
<protein>
    <submittedName>
        <fullName evidence="2">SEL1-like repeat protein</fullName>
    </submittedName>
</protein>
<sequence length="319" mass="33627">MRARLLATALGFAVALAAGSVPAQTTTPAAPPLTLRPAAGPPAPDADTAYGAYQRGLFLTAFKEASARLEKLPNDAAAMTLIGELHRQGLGLREDPARAAEWFRLAAGLGDPNAMFSLGIMSLTGRGQERSPEHAREWLEQAAERGHAAASYNLALLLLPSDEPADLKRAVALLRRAAEAEVADAQHALGVLYAKGRGVEPDKAEALRLFTRAAANGSVAGEVERAIALFNGDGAPASEPEAARLFRRAAFRGNAIAQNRLARLYVAGRGVPKNEIEAAAWHILASGQGLSDTWLDNALRNLPAADRARAEKIAAERSS</sequence>
<evidence type="ECO:0000256" key="1">
    <source>
        <dbReference type="SAM" id="SignalP"/>
    </source>
</evidence>
<dbReference type="InterPro" id="IPR050767">
    <property type="entry name" value="Sel1_AlgK"/>
</dbReference>